<sequence>KEAAFFSDIIVTATGDINVVSENTIKNMKNGCIVANSGHFNVEINVDYLEEHCNSKKVIREYVTEYDIFGKKVFLLVEGRLVNLAAAEGHPAMVMDMSFANQFYATKYLIENAGKMSPDVYVLPEEIDRNVALDKLNTMGIKIDTLTDEQIKYLNSWKIGT</sequence>
<keyword evidence="3" id="KW-0554">One-carbon metabolism</keyword>
<protein>
    <submittedName>
        <fullName evidence="6">Adenosylhomocysteinase</fullName>
    </submittedName>
</protein>
<dbReference type="PANTHER" id="PTHR23420">
    <property type="entry name" value="ADENOSYLHOMOCYSTEINASE"/>
    <property type="match status" value="1"/>
</dbReference>
<name>A0A660SK18_UNCT6</name>
<dbReference type="AlphaFoldDB" id="A0A660SK18"/>
<keyword evidence="4" id="KW-0520">NAD</keyword>
<evidence type="ECO:0000256" key="3">
    <source>
        <dbReference type="ARBA" id="ARBA00022563"/>
    </source>
</evidence>
<reference evidence="6 7" key="1">
    <citation type="submission" date="2018-06" db="EMBL/GenBank/DDBJ databases">
        <title>Extensive metabolic versatility and redundancy in microbially diverse, dynamic hydrothermal sediments.</title>
        <authorList>
            <person name="Dombrowski N."/>
            <person name="Teske A."/>
            <person name="Baker B.J."/>
        </authorList>
    </citation>
    <scope>NUCLEOTIDE SEQUENCE [LARGE SCALE GENOMIC DNA]</scope>
    <source>
        <strain evidence="6">B10_G13</strain>
    </source>
</reference>
<evidence type="ECO:0000313" key="6">
    <source>
        <dbReference type="EMBL" id="RKX71119.1"/>
    </source>
</evidence>
<dbReference type="PANTHER" id="PTHR23420:SF0">
    <property type="entry name" value="ADENOSYLHOMOCYSTEINASE"/>
    <property type="match status" value="1"/>
</dbReference>
<dbReference type="Gene3D" id="3.40.50.1480">
    <property type="entry name" value="Adenosylhomocysteinase-like"/>
    <property type="match status" value="1"/>
</dbReference>
<evidence type="ECO:0000313" key="7">
    <source>
        <dbReference type="Proteomes" id="UP000271125"/>
    </source>
</evidence>
<dbReference type="Pfam" id="PF00670">
    <property type="entry name" value="AdoHcyase_NAD"/>
    <property type="match status" value="1"/>
</dbReference>
<dbReference type="GO" id="GO:0006730">
    <property type="term" value="P:one-carbon metabolic process"/>
    <property type="evidence" value="ECO:0007669"/>
    <property type="project" value="UniProtKB-KW"/>
</dbReference>
<dbReference type="Proteomes" id="UP000271125">
    <property type="component" value="Unassembled WGS sequence"/>
</dbReference>
<gene>
    <name evidence="6" type="ORF">DRP43_02735</name>
</gene>
<comment type="caution">
    <text evidence="6">The sequence shown here is derived from an EMBL/GenBank/DDBJ whole genome shotgun (WGS) entry which is preliminary data.</text>
</comment>
<proteinExistence type="inferred from homology"/>
<dbReference type="GO" id="GO:0005829">
    <property type="term" value="C:cytosol"/>
    <property type="evidence" value="ECO:0007669"/>
    <property type="project" value="TreeGrafter"/>
</dbReference>
<dbReference type="SMART" id="SM00997">
    <property type="entry name" value="AdoHcyase_NAD"/>
    <property type="match status" value="1"/>
</dbReference>
<dbReference type="InterPro" id="IPR000043">
    <property type="entry name" value="Adenosylhomocysteinase-like"/>
</dbReference>
<dbReference type="InterPro" id="IPR042172">
    <property type="entry name" value="Adenosylhomocyst_ase-like_sf"/>
</dbReference>
<feature type="non-terminal residue" evidence="6">
    <location>
        <position position="1"/>
    </location>
</feature>
<accession>A0A660SK18</accession>
<evidence type="ECO:0000259" key="5">
    <source>
        <dbReference type="SMART" id="SM00997"/>
    </source>
</evidence>
<evidence type="ECO:0000256" key="4">
    <source>
        <dbReference type="ARBA" id="ARBA00023027"/>
    </source>
</evidence>
<evidence type="ECO:0000256" key="2">
    <source>
        <dbReference type="ARBA" id="ARBA00007122"/>
    </source>
</evidence>
<dbReference type="InterPro" id="IPR036291">
    <property type="entry name" value="NAD(P)-bd_dom_sf"/>
</dbReference>
<dbReference type="SUPFAM" id="SSF52283">
    <property type="entry name" value="Formate/glycerate dehydrogenase catalytic domain-like"/>
    <property type="match status" value="1"/>
</dbReference>
<organism evidence="6 7">
    <name type="scientific">candidate division TA06 bacterium</name>
    <dbReference type="NCBI Taxonomy" id="2250710"/>
    <lineage>
        <taxon>Bacteria</taxon>
        <taxon>Bacteria division TA06</taxon>
    </lineage>
</organism>
<evidence type="ECO:0000256" key="1">
    <source>
        <dbReference type="ARBA" id="ARBA00001911"/>
    </source>
</evidence>
<comment type="cofactor">
    <cofactor evidence="1">
        <name>NAD(+)</name>
        <dbReference type="ChEBI" id="CHEBI:57540"/>
    </cofactor>
</comment>
<dbReference type="GO" id="GO:0004013">
    <property type="term" value="F:adenosylhomocysteinase activity"/>
    <property type="evidence" value="ECO:0007669"/>
    <property type="project" value="TreeGrafter"/>
</dbReference>
<feature type="domain" description="S-adenosyl-L-homocysteine hydrolase NAD binding" evidence="5">
    <location>
        <begin position="1"/>
        <end position="89"/>
    </location>
</feature>
<dbReference type="InterPro" id="IPR015878">
    <property type="entry name" value="Ado_hCys_hydrolase_NAD-bd"/>
</dbReference>
<comment type="similarity">
    <text evidence="2">Belongs to the adenosylhomocysteinase family.</text>
</comment>
<dbReference type="GO" id="GO:0033353">
    <property type="term" value="P:S-adenosylmethionine cycle"/>
    <property type="evidence" value="ECO:0007669"/>
    <property type="project" value="TreeGrafter"/>
</dbReference>
<dbReference type="SUPFAM" id="SSF51735">
    <property type="entry name" value="NAD(P)-binding Rossmann-fold domains"/>
    <property type="match status" value="1"/>
</dbReference>
<dbReference type="EMBL" id="QNBD01000103">
    <property type="protein sequence ID" value="RKX71119.1"/>
    <property type="molecule type" value="Genomic_DNA"/>
</dbReference>